<name>A0AAV9S224_9TELE</name>
<dbReference type="AlphaFoldDB" id="A0AAV9S224"/>
<feature type="region of interest" description="Disordered" evidence="1">
    <location>
        <begin position="30"/>
        <end position="51"/>
    </location>
</feature>
<organism evidence="2 3">
    <name type="scientific">Crenichthys baileyi</name>
    <name type="common">White River springfish</name>
    <dbReference type="NCBI Taxonomy" id="28760"/>
    <lineage>
        <taxon>Eukaryota</taxon>
        <taxon>Metazoa</taxon>
        <taxon>Chordata</taxon>
        <taxon>Craniata</taxon>
        <taxon>Vertebrata</taxon>
        <taxon>Euteleostomi</taxon>
        <taxon>Actinopterygii</taxon>
        <taxon>Neopterygii</taxon>
        <taxon>Teleostei</taxon>
        <taxon>Neoteleostei</taxon>
        <taxon>Acanthomorphata</taxon>
        <taxon>Ovalentaria</taxon>
        <taxon>Atherinomorphae</taxon>
        <taxon>Cyprinodontiformes</taxon>
        <taxon>Goodeidae</taxon>
        <taxon>Crenichthys</taxon>
    </lineage>
</organism>
<reference evidence="2 3" key="1">
    <citation type="submission" date="2021-06" db="EMBL/GenBank/DDBJ databases">
        <authorList>
            <person name="Palmer J.M."/>
        </authorList>
    </citation>
    <scope>NUCLEOTIDE SEQUENCE [LARGE SCALE GENOMIC DNA]</scope>
    <source>
        <strain evidence="2 3">MEX-2019</strain>
        <tissue evidence="2">Muscle</tissue>
    </source>
</reference>
<feature type="compositionally biased region" description="Basic and acidic residues" evidence="1">
    <location>
        <begin position="39"/>
        <end position="49"/>
    </location>
</feature>
<feature type="compositionally biased region" description="Basic and acidic residues" evidence="1">
    <location>
        <begin position="95"/>
        <end position="107"/>
    </location>
</feature>
<feature type="compositionally biased region" description="Basic and acidic residues" evidence="1">
    <location>
        <begin position="168"/>
        <end position="182"/>
    </location>
</feature>
<accession>A0AAV9S224</accession>
<evidence type="ECO:0000313" key="3">
    <source>
        <dbReference type="Proteomes" id="UP001311232"/>
    </source>
</evidence>
<evidence type="ECO:0000256" key="1">
    <source>
        <dbReference type="SAM" id="MobiDB-lite"/>
    </source>
</evidence>
<dbReference type="Proteomes" id="UP001311232">
    <property type="component" value="Unassembled WGS sequence"/>
</dbReference>
<comment type="caution">
    <text evidence="2">The sequence shown here is derived from an EMBL/GenBank/DDBJ whole genome shotgun (WGS) entry which is preliminary data.</text>
</comment>
<evidence type="ECO:0000313" key="2">
    <source>
        <dbReference type="EMBL" id="KAK5615108.1"/>
    </source>
</evidence>
<gene>
    <name evidence="2" type="ORF">CRENBAI_005605</name>
</gene>
<protein>
    <submittedName>
        <fullName evidence="2">Uncharacterized protein</fullName>
    </submittedName>
</protein>
<dbReference type="EMBL" id="JAHHUM010001003">
    <property type="protein sequence ID" value="KAK5615108.1"/>
    <property type="molecule type" value="Genomic_DNA"/>
</dbReference>
<sequence>MEDGLHVHLPLAALVTLATSPSLAWNHKKARLGPGEEWSSDRRSEKKSPQETWRCLRPLRTWMARLRPLRTWMAGDNDAYGMRGKTLEQVYSGEVEKTGSEAGRYQEGEQPTCNPETATAASPLQPDASSSLLPVEGTPTRMLSSSAGNSKQADEQNLQEQKAGNWLELDRRLEERCGDRGQVKPGSIYTGEVNDDNG</sequence>
<proteinExistence type="predicted"/>
<feature type="compositionally biased region" description="Polar residues" evidence="1">
    <location>
        <begin position="141"/>
        <end position="162"/>
    </location>
</feature>
<feature type="region of interest" description="Disordered" evidence="1">
    <location>
        <begin position="95"/>
        <end position="198"/>
    </location>
</feature>
<keyword evidence="3" id="KW-1185">Reference proteome</keyword>
<feature type="compositionally biased region" description="Polar residues" evidence="1">
    <location>
        <begin position="109"/>
        <end position="132"/>
    </location>
</feature>